<organism evidence="1">
    <name type="scientific">marine sediment metagenome</name>
    <dbReference type="NCBI Taxonomy" id="412755"/>
    <lineage>
        <taxon>unclassified sequences</taxon>
        <taxon>metagenomes</taxon>
        <taxon>ecological metagenomes</taxon>
    </lineage>
</organism>
<feature type="non-terminal residue" evidence="1">
    <location>
        <position position="1"/>
    </location>
</feature>
<comment type="caution">
    <text evidence="1">The sequence shown here is derived from an EMBL/GenBank/DDBJ whole genome shotgun (WGS) entry which is preliminary data.</text>
</comment>
<gene>
    <name evidence="1" type="ORF">LCGC14_2410230</name>
</gene>
<dbReference type="EMBL" id="LAZR01036396">
    <property type="protein sequence ID" value="KKL24949.1"/>
    <property type="molecule type" value="Genomic_DNA"/>
</dbReference>
<name>A0A0F9BSK8_9ZZZZ</name>
<proteinExistence type="predicted"/>
<evidence type="ECO:0000313" key="1">
    <source>
        <dbReference type="EMBL" id="KKL24949.1"/>
    </source>
</evidence>
<accession>A0A0F9BSK8</accession>
<dbReference type="AlphaFoldDB" id="A0A0F9BSK8"/>
<protein>
    <submittedName>
        <fullName evidence="1">Uncharacterized protein</fullName>
    </submittedName>
</protein>
<sequence length="82" mass="9246">VEIVKIGRRPRGHRLLRQWNRGLEGIAFIEIVHGGQPNAFAGKEEGLFAIRSSTFANKRNKPPDLIKLQAIKSVERVCSQKL</sequence>
<reference evidence="1" key="1">
    <citation type="journal article" date="2015" name="Nature">
        <title>Complex archaea that bridge the gap between prokaryotes and eukaryotes.</title>
        <authorList>
            <person name="Spang A."/>
            <person name="Saw J.H."/>
            <person name="Jorgensen S.L."/>
            <person name="Zaremba-Niedzwiedzka K."/>
            <person name="Martijn J."/>
            <person name="Lind A.E."/>
            <person name="van Eijk R."/>
            <person name="Schleper C."/>
            <person name="Guy L."/>
            <person name="Ettema T.J."/>
        </authorList>
    </citation>
    <scope>NUCLEOTIDE SEQUENCE</scope>
</reference>